<reference evidence="2" key="1">
    <citation type="journal article" date="2014" name="Int. J. Syst. Evol. Microbiol.">
        <title>Complete genome sequence of Corynebacterium casei LMG S-19264T (=DSM 44701T), isolated from a smear-ripened cheese.</title>
        <authorList>
            <consortium name="US DOE Joint Genome Institute (JGI-PGF)"/>
            <person name="Walter F."/>
            <person name="Albersmeier A."/>
            <person name="Kalinowski J."/>
            <person name="Ruckert C."/>
        </authorList>
    </citation>
    <scope>NUCLEOTIDE SEQUENCE</scope>
    <source>
        <strain evidence="2">KCTC 32422</strain>
    </source>
</reference>
<evidence type="ECO:0000313" key="2">
    <source>
        <dbReference type="EMBL" id="GGZ89007.1"/>
    </source>
</evidence>
<reference evidence="2" key="2">
    <citation type="submission" date="2020-09" db="EMBL/GenBank/DDBJ databases">
        <authorList>
            <person name="Sun Q."/>
            <person name="Kim S."/>
        </authorList>
    </citation>
    <scope>NUCLEOTIDE SEQUENCE</scope>
    <source>
        <strain evidence="2">KCTC 32422</strain>
    </source>
</reference>
<proteinExistence type="predicted"/>
<keyword evidence="3" id="KW-1185">Reference proteome</keyword>
<accession>A0A918R823</accession>
<sequence length="61" mass="6589">MIDYFALALTHGLLLLGAWRMLQRADLDREEPGDPAAAPPAEPALTNPKPGPTRPGLRTRA</sequence>
<gene>
    <name evidence="2" type="ORF">GCM10011617_05080</name>
</gene>
<feature type="region of interest" description="Disordered" evidence="1">
    <location>
        <begin position="28"/>
        <end position="61"/>
    </location>
</feature>
<dbReference type="EMBL" id="BMZD01000001">
    <property type="protein sequence ID" value="GGZ89007.1"/>
    <property type="molecule type" value="Genomic_DNA"/>
</dbReference>
<dbReference type="AlphaFoldDB" id="A0A918R823"/>
<evidence type="ECO:0000313" key="3">
    <source>
        <dbReference type="Proteomes" id="UP000634139"/>
    </source>
</evidence>
<evidence type="ECO:0000256" key="1">
    <source>
        <dbReference type="SAM" id="MobiDB-lite"/>
    </source>
</evidence>
<comment type="caution">
    <text evidence="2">The sequence shown here is derived from an EMBL/GenBank/DDBJ whole genome shotgun (WGS) entry which is preliminary data.</text>
</comment>
<dbReference type="RefSeq" id="WP_189538995.1">
    <property type="nucleotide sequence ID" value="NZ_BMZD01000001.1"/>
</dbReference>
<name>A0A918R823_9SPHN</name>
<organism evidence="2 3">
    <name type="scientific">Novosphingobium arvoryzae</name>
    <dbReference type="NCBI Taxonomy" id="1256514"/>
    <lineage>
        <taxon>Bacteria</taxon>
        <taxon>Pseudomonadati</taxon>
        <taxon>Pseudomonadota</taxon>
        <taxon>Alphaproteobacteria</taxon>
        <taxon>Sphingomonadales</taxon>
        <taxon>Sphingomonadaceae</taxon>
        <taxon>Novosphingobium</taxon>
    </lineage>
</organism>
<dbReference type="Proteomes" id="UP000634139">
    <property type="component" value="Unassembled WGS sequence"/>
</dbReference>
<protein>
    <submittedName>
        <fullName evidence="2">Uncharacterized protein</fullName>
    </submittedName>
</protein>